<evidence type="ECO:0000313" key="2">
    <source>
        <dbReference type="EMBL" id="MCS5725016.1"/>
    </source>
</evidence>
<dbReference type="GO" id="GO:0004497">
    <property type="term" value="F:monooxygenase activity"/>
    <property type="evidence" value="ECO:0007669"/>
    <property type="project" value="UniProtKB-KW"/>
</dbReference>
<protein>
    <submittedName>
        <fullName evidence="2">Antibiotic biosynthesis monooxygenase</fullName>
    </submittedName>
</protein>
<dbReference type="InterPro" id="IPR011008">
    <property type="entry name" value="Dimeric_a/b-barrel"/>
</dbReference>
<dbReference type="EMBL" id="JANLCK010000002">
    <property type="protein sequence ID" value="MCS5725016.1"/>
    <property type="molecule type" value="Genomic_DNA"/>
</dbReference>
<dbReference type="Gene3D" id="3.30.70.100">
    <property type="match status" value="1"/>
</dbReference>
<evidence type="ECO:0000259" key="1">
    <source>
        <dbReference type="PROSITE" id="PS51725"/>
    </source>
</evidence>
<keyword evidence="3" id="KW-1185">Reference proteome</keyword>
<accession>A0AA42BTC3</accession>
<dbReference type="InterPro" id="IPR050744">
    <property type="entry name" value="AI-2_Isomerase_LsrG"/>
</dbReference>
<reference evidence="2" key="1">
    <citation type="submission" date="2022-08" db="EMBL/GenBank/DDBJ databases">
        <authorList>
            <person name="Deng Y."/>
            <person name="Han X.-F."/>
            <person name="Zhang Y.-Q."/>
        </authorList>
    </citation>
    <scope>NUCLEOTIDE SEQUENCE</scope>
    <source>
        <strain evidence="2">CPCC 203407</strain>
    </source>
</reference>
<dbReference type="PANTHER" id="PTHR33336">
    <property type="entry name" value="QUINOL MONOOXYGENASE YGIN-RELATED"/>
    <property type="match status" value="1"/>
</dbReference>
<evidence type="ECO:0000313" key="3">
    <source>
        <dbReference type="Proteomes" id="UP001165587"/>
    </source>
</evidence>
<proteinExistence type="predicted"/>
<dbReference type="PROSITE" id="PS51725">
    <property type="entry name" value="ABM"/>
    <property type="match status" value="1"/>
</dbReference>
<dbReference type="PANTHER" id="PTHR33336:SF15">
    <property type="entry name" value="ABM DOMAIN-CONTAINING PROTEIN"/>
    <property type="match status" value="1"/>
</dbReference>
<dbReference type="Proteomes" id="UP001165587">
    <property type="component" value="Unassembled WGS sequence"/>
</dbReference>
<dbReference type="SUPFAM" id="SSF54909">
    <property type="entry name" value="Dimeric alpha+beta barrel"/>
    <property type="match status" value="1"/>
</dbReference>
<keyword evidence="2" id="KW-0560">Oxidoreductase</keyword>
<keyword evidence="2" id="KW-0503">Monooxygenase</keyword>
<name>A0AA42BTC3_9MICO</name>
<sequence>MIVITGGVAVSPDEVAAISAAAADFAAECRKEAGNIDYRLSWDISEPNRIVLNEAWDDVPSYDLHTTQPHVAAWTTLIAAASLEAPAFTKYTATPYTP</sequence>
<dbReference type="AlphaFoldDB" id="A0AA42BTC3"/>
<dbReference type="Pfam" id="PF03992">
    <property type="entry name" value="ABM"/>
    <property type="match status" value="1"/>
</dbReference>
<organism evidence="2 3">
    <name type="scientific">Herbiconiux oxytropis</name>
    <dbReference type="NCBI Taxonomy" id="2970915"/>
    <lineage>
        <taxon>Bacteria</taxon>
        <taxon>Bacillati</taxon>
        <taxon>Actinomycetota</taxon>
        <taxon>Actinomycetes</taxon>
        <taxon>Micrococcales</taxon>
        <taxon>Microbacteriaceae</taxon>
        <taxon>Herbiconiux</taxon>
    </lineage>
</organism>
<gene>
    <name evidence="2" type="ORF">N1028_03815</name>
</gene>
<dbReference type="RefSeq" id="WP_259525493.1">
    <property type="nucleotide sequence ID" value="NZ_JANLCK010000002.1"/>
</dbReference>
<dbReference type="InterPro" id="IPR007138">
    <property type="entry name" value="ABM_dom"/>
</dbReference>
<feature type="domain" description="ABM" evidence="1">
    <location>
        <begin position="2"/>
        <end position="91"/>
    </location>
</feature>
<comment type="caution">
    <text evidence="2">The sequence shown here is derived from an EMBL/GenBank/DDBJ whole genome shotgun (WGS) entry which is preliminary data.</text>
</comment>